<evidence type="ECO:0000313" key="3">
    <source>
        <dbReference type="Proteomes" id="UP000325315"/>
    </source>
</evidence>
<dbReference type="PANTHER" id="PTHR33223:SF6">
    <property type="entry name" value="CCHC-TYPE DOMAIN-CONTAINING PROTEIN"/>
    <property type="match status" value="1"/>
</dbReference>
<evidence type="ECO:0000259" key="1">
    <source>
        <dbReference type="Pfam" id="PF03732"/>
    </source>
</evidence>
<sequence length="207" mass="23913">MGVSGGRVRSITSCIRKGIPDEGLYPLDPEIEKTLLRRRGQRAMNQDGNNPLAMNEKLNPGALNVNPPDAQMFDDWDRPIREHVVPILDNLKPGIGRPKIQALHFELKPVMFQMLQSIGQFGDALKLKLFPYSLRDHARTWLNALPSGTVESWNDLCQRFLLRYNPSNINAKLRNDITSFKKLEDETLYEAWERFKDLLRKYPMYGF</sequence>
<proteinExistence type="predicted"/>
<keyword evidence="3" id="KW-1185">Reference proteome</keyword>
<feature type="domain" description="Retrotransposon gag" evidence="1">
    <location>
        <begin position="128"/>
        <end position="203"/>
    </location>
</feature>
<reference evidence="3" key="1">
    <citation type="journal article" date="2019" name="Plant Biotechnol. J.">
        <title>Genome sequencing of the Australian wild diploid species Gossypium australe highlights disease resistance and delayed gland morphogenesis.</title>
        <authorList>
            <person name="Cai Y."/>
            <person name="Cai X."/>
            <person name="Wang Q."/>
            <person name="Wang P."/>
            <person name="Zhang Y."/>
            <person name="Cai C."/>
            <person name="Xu Y."/>
            <person name="Wang K."/>
            <person name="Zhou Z."/>
            <person name="Wang C."/>
            <person name="Geng S."/>
            <person name="Li B."/>
            <person name="Dong Q."/>
            <person name="Hou Y."/>
            <person name="Wang H."/>
            <person name="Ai P."/>
            <person name="Liu Z."/>
            <person name="Yi F."/>
            <person name="Sun M."/>
            <person name="An G."/>
            <person name="Cheng J."/>
            <person name="Zhang Y."/>
            <person name="Shi Q."/>
            <person name="Xie Y."/>
            <person name="Shi X."/>
            <person name="Chang Y."/>
            <person name="Huang F."/>
            <person name="Chen Y."/>
            <person name="Hong S."/>
            <person name="Mi L."/>
            <person name="Sun Q."/>
            <person name="Zhang L."/>
            <person name="Zhou B."/>
            <person name="Peng R."/>
            <person name="Zhang X."/>
            <person name="Liu F."/>
        </authorList>
    </citation>
    <scope>NUCLEOTIDE SEQUENCE [LARGE SCALE GENOMIC DNA]</scope>
    <source>
        <strain evidence="3">cv. PA1801</strain>
    </source>
</reference>
<protein>
    <submittedName>
        <fullName evidence="2">Protein FAR1-RELATED SEQUENCE 5-like</fullName>
    </submittedName>
</protein>
<evidence type="ECO:0000313" key="2">
    <source>
        <dbReference type="EMBL" id="KAA3455791.1"/>
    </source>
</evidence>
<dbReference type="PANTHER" id="PTHR33223">
    <property type="entry name" value="CCHC-TYPE DOMAIN-CONTAINING PROTEIN"/>
    <property type="match status" value="1"/>
</dbReference>
<organism evidence="2 3">
    <name type="scientific">Gossypium australe</name>
    <dbReference type="NCBI Taxonomy" id="47621"/>
    <lineage>
        <taxon>Eukaryota</taxon>
        <taxon>Viridiplantae</taxon>
        <taxon>Streptophyta</taxon>
        <taxon>Embryophyta</taxon>
        <taxon>Tracheophyta</taxon>
        <taxon>Spermatophyta</taxon>
        <taxon>Magnoliopsida</taxon>
        <taxon>eudicotyledons</taxon>
        <taxon>Gunneridae</taxon>
        <taxon>Pentapetalae</taxon>
        <taxon>rosids</taxon>
        <taxon>malvids</taxon>
        <taxon>Malvales</taxon>
        <taxon>Malvaceae</taxon>
        <taxon>Malvoideae</taxon>
        <taxon>Gossypium</taxon>
    </lineage>
</organism>
<dbReference type="AlphaFoldDB" id="A0A5B6UCN7"/>
<accession>A0A5B6UCN7</accession>
<dbReference type="EMBL" id="SMMG02000012">
    <property type="protein sequence ID" value="KAA3455791.1"/>
    <property type="molecule type" value="Genomic_DNA"/>
</dbReference>
<dbReference type="InterPro" id="IPR005162">
    <property type="entry name" value="Retrotrans_gag_dom"/>
</dbReference>
<dbReference type="OrthoDB" id="999762at2759"/>
<gene>
    <name evidence="2" type="ORF">EPI10_018782</name>
</gene>
<name>A0A5B6UCN7_9ROSI</name>
<comment type="caution">
    <text evidence="2">The sequence shown here is derived from an EMBL/GenBank/DDBJ whole genome shotgun (WGS) entry which is preliminary data.</text>
</comment>
<dbReference type="Pfam" id="PF03732">
    <property type="entry name" value="Retrotrans_gag"/>
    <property type="match status" value="1"/>
</dbReference>
<dbReference type="Proteomes" id="UP000325315">
    <property type="component" value="Unassembled WGS sequence"/>
</dbReference>